<feature type="transmembrane region" description="Helical" evidence="6">
    <location>
        <begin position="238"/>
        <end position="260"/>
    </location>
</feature>
<dbReference type="GO" id="GO:0016020">
    <property type="term" value="C:membrane"/>
    <property type="evidence" value="ECO:0007669"/>
    <property type="project" value="UniProtKB-SubCell"/>
</dbReference>
<protein>
    <recommendedName>
        <fullName evidence="7">Cation/H+ exchanger transmembrane domain-containing protein</fullName>
    </recommendedName>
</protein>
<dbReference type="RefSeq" id="XP_014251770.1">
    <property type="nucleotide sequence ID" value="XM_014396284.2"/>
</dbReference>
<feature type="transmembrane region" description="Helical" evidence="6">
    <location>
        <begin position="96"/>
        <end position="119"/>
    </location>
</feature>
<dbReference type="EnsemblMetazoa" id="XM_014396286.2">
    <property type="protein sequence ID" value="XP_014251772.1"/>
    <property type="gene ID" value="LOC106667955"/>
</dbReference>
<sequence length="558" mass="61842">MPCSRNSCIFLVRKIIMWKEKKRSHGSEGKNTRLAKIGSVYSLSAASSRYADLDDETEDRLKNITYHDSDSDLSGESCSLKFKNWIRKQAFLPNDFSVSATGDLLFVILTLLITMLFFNEKALPGGEIFHLLFLVVSCFFAGKFFAFIRLPPLLGQLWMGILLRTFDLIKTGSVYFFLITAVRQVSMAIILLKAGLGLELHSMLKLKWMIFKLTFFPCIGEATAAAFISHYALGFNWFWGFLMGFLLSSISPAVVIPPLLHLKAQGYGEDKGISTVVIAAAGLDDILSISCFSLFHSILFKPSANVYREILHGPIDLVLGSFTGAVWGLIAALFPHKEDDFVSIKRSAMISMGGICAVLASIHYNVDSAGPIFCMVSAFVASLCWKVQYHRLEEPIGSGQLNDNVAYFFRVIWVMIEPFLFGMIGAEIDVRALEPTKVAYSILIIVGALIFRVMICFLSLIGSDLNWKEMLFVNLAWLPKATVQAAIGPLPLDHLRARENTSNPPSADDLDKALLLLTTAVLSILITAPLGAVFIQFTGPCLLSKPKQPKEIKKKVQH</sequence>
<dbReference type="RefSeq" id="XP_014251772.1">
    <property type="nucleotide sequence ID" value="XM_014396286.2"/>
</dbReference>
<dbReference type="PANTHER" id="PTHR31102">
    <property type="match status" value="1"/>
</dbReference>
<dbReference type="Gene3D" id="1.20.1530.20">
    <property type="match status" value="1"/>
</dbReference>
<organism evidence="8 9">
    <name type="scientific">Cimex lectularius</name>
    <name type="common">Bed bug</name>
    <name type="synonym">Acanthia lectularia</name>
    <dbReference type="NCBI Taxonomy" id="79782"/>
    <lineage>
        <taxon>Eukaryota</taxon>
        <taxon>Metazoa</taxon>
        <taxon>Ecdysozoa</taxon>
        <taxon>Arthropoda</taxon>
        <taxon>Hexapoda</taxon>
        <taxon>Insecta</taxon>
        <taxon>Pterygota</taxon>
        <taxon>Neoptera</taxon>
        <taxon>Paraneoptera</taxon>
        <taxon>Hemiptera</taxon>
        <taxon>Heteroptera</taxon>
        <taxon>Panheteroptera</taxon>
        <taxon>Cimicomorpha</taxon>
        <taxon>Cimicidae</taxon>
        <taxon>Cimex</taxon>
    </lineage>
</organism>
<keyword evidence="5 6" id="KW-0472">Membrane</keyword>
<dbReference type="AlphaFoldDB" id="A0A8I6RX26"/>
<evidence type="ECO:0000313" key="9">
    <source>
        <dbReference type="Proteomes" id="UP000494040"/>
    </source>
</evidence>
<evidence type="ECO:0000259" key="7">
    <source>
        <dbReference type="Pfam" id="PF00999"/>
    </source>
</evidence>
<feature type="transmembrane region" description="Helical" evidence="6">
    <location>
        <begin position="438"/>
        <end position="461"/>
    </location>
</feature>
<dbReference type="KEGG" id="clec:106667955"/>
<dbReference type="EnsemblMetazoa" id="XM_014396284.2">
    <property type="protein sequence ID" value="XP_014251770.1"/>
    <property type="gene ID" value="LOC106667955"/>
</dbReference>
<feature type="transmembrane region" description="Helical" evidence="6">
    <location>
        <begin position="370"/>
        <end position="387"/>
    </location>
</feature>
<keyword evidence="4 6" id="KW-1133">Transmembrane helix</keyword>
<evidence type="ECO:0000256" key="6">
    <source>
        <dbReference type="SAM" id="Phobius"/>
    </source>
</evidence>
<feature type="transmembrane region" description="Helical" evidence="6">
    <location>
        <begin position="347"/>
        <end position="364"/>
    </location>
</feature>
<dbReference type="InterPro" id="IPR038770">
    <property type="entry name" value="Na+/solute_symporter_sf"/>
</dbReference>
<comment type="similarity">
    <text evidence="2">Belongs to the monovalent cation:proton antiporter 1 (CPA1) transporter (TC 2.A.36) family.</text>
</comment>
<dbReference type="EnsemblMetazoa" id="XM_014396285.2">
    <property type="protein sequence ID" value="XP_014251771.1"/>
    <property type="gene ID" value="LOC106667955"/>
</dbReference>
<feature type="transmembrane region" description="Helical" evidence="6">
    <location>
        <begin position="315"/>
        <end position="335"/>
    </location>
</feature>
<dbReference type="Pfam" id="PF00999">
    <property type="entry name" value="Na_H_Exchanger"/>
    <property type="match status" value="1"/>
</dbReference>
<dbReference type="InterPro" id="IPR006153">
    <property type="entry name" value="Cation/H_exchanger_TM"/>
</dbReference>
<evidence type="ECO:0000256" key="2">
    <source>
        <dbReference type="ARBA" id="ARBA00007367"/>
    </source>
</evidence>
<feature type="transmembrane region" description="Helical" evidence="6">
    <location>
        <begin position="213"/>
        <end position="232"/>
    </location>
</feature>
<dbReference type="InterPro" id="IPR051843">
    <property type="entry name" value="CPA1_transporter"/>
</dbReference>
<comment type="subcellular location">
    <subcellularLocation>
        <location evidence="1">Membrane</location>
        <topology evidence="1">Multi-pass membrane protein</topology>
    </subcellularLocation>
</comment>
<dbReference type="GO" id="GO:1902600">
    <property type="term" value="P:proton transmembrane transport"/>
    <property type="evidence" value="ECO:0007669"/>
    <property type="project" value="InterPro"/>
</dbReference>
<feature type="transmembrane region" description="Helical" evidence="6">
    <location>
        <begin position="174"/>
        <end position="192"/>
    </location>
</feature>
<dbReference type="RefSeq" id="XP_014251771.1">
    <property type="nucleotide sequence ID" value="XM_014396285.2"/>
</dbReference>
<dbReference type="Proteomes" id="UP000494040">
    <property type="component" value="Unassembled WGS sequence"/>
</dbReference>
<keyword evidence="9" id="KW-1185">Reference proteome</keyword>
<evidence type="ECO:0000256" key="3">
    <source>
        <dbReference type="ARBA" id="ARBA00022692"/>
    </source>
</evidence>
<accession>A0A8I6RX26</accession>
<feature type="transmembrane region" description="Helical" evidence="6">
    <location>
        <begin position="272"/>
        <end position="295"/>
    </location>
</feature>
<feature type="transmembrane region" description="Helical" evidence="6">
    <location>
        <begin position="513"/>
        <end position="537"/>
    </location>
</feature>
<dbReference type="OrthoDB" id="423807at2759"/>
<name>A0A8I6RX26_CIMLE</name>
<dbReference type="GeneID" id="106667955"/>
<evidence type="ECO:0000256" key="4">
    <source>
        <dbReference type="ARBA" id="ARBA00022989"/>
    </source>
</evidence>
<dbReference type="OMA" id="ERECITE"/>
<reference evidence="8" key="1">
    <citation type="submission" date="2022-01" db="UniProtKB">
        <authorList>
            <consortium name="EnsemblMetazoa"/>
        </authorList>
    </citation>
    <scope>IDENTIFICATION</scope>
</reference>
<evidence type="ECO:0000256" key="1">
    <source>
        <dbReference type="ARBA" id="ARBA00004141"/>
    </source>
</evidence>
<feature type="transmembrane region" description="Helical" evidence="6">
    <location>
        <begin position="131"/>
        <end position="154"/>
    </location>
</feature>
<keyword evidence="3 6" id="KW-0812">Transmembrane</keyword>
<feature type="domain" description="Cation/H+ exchanger transmembrane" evidence="7">
    <location>
        <begin position="137"/>
        <end position="529"/>
    </location>
</feature>
<proteinExistence type="inferred from homology"/>
<evidence type="ECO:0000256" key="5">
    <source>
        <dbReference type="ARBA" id="ARBA00023136"/>
    </source>
</evidence>
<dbReference type="PANTHER" id="PTHR31102:SF1">
    <property type="entry name" value="CATION_H+ EXCHANGER DOMAIN-CONTAINING PROTEIN"/>
    <property type="match status" value="1"/>
</dbReference>
<dbReference type="GO" id="GO:0015297">
    <property type="term" value="F:antiporter activity"/>
    <property type="evidence" value="ECO:0007669"/>
    <property type="project" value="InterPro"/>
</dbReference>
<feature type="transmembrane region" description="Helical" evidence="6">
    <location>
        <begin position="407"/>
        <end position="426"/>
    </location>
</feature>
<evidence type="ECO:0000313" key="8">
    <source>
        <dbReference type="EnsemblMetazoa" id="XP_014251771.1"/>
    </source>
</evidence>